<name>A0A9X3S1N3_9ACTN</name>
<dbReference type="EMBL" id="JAPDOD010000011">
    <property type="protein sequence ID" value="MDA0161312.1"/>
    <property type="molecule type" value="Genomic_DNA"/>
</dbReference>
<dbReference type="RefSeq" id="WP_270040515.1">
    <property type="nucleotide sequence ID" value="NZ_JAPDOD010000011.1"/>
</dbReference>
<reference evidence="1" key="1">
    <citation type="submission" date="2022-10" db="EMBL/GenBank/DDBJ databases">
        <title>The WGS of Solirubrobacter ginsenosidimutans DSM 21036.</title>
        <authorList>
            <person name="Jiang Z."/>
        </authorList>
    </citation>
    <scope>NUCLEOTIDE SEQUENCE</scope>
    <source>
        <strain evidence="1">DSM 21036</strain>
    </source>
</reference>
<sequence>MLEQPERDYILRELTSAMGHANHPRTWLKGRPFDGDFLAILPICDDPPSYAQEAVRLALERGPRRTPPWLVTILQGLAETPETALLIDKINSAPLPAPVDPFACQWLDFGMPFLDRVSLRTSIQSVASTGGRNVLVVNGKTQSGKSYTAEFIDYISRQLEDAAVIPGLPRFGVARVRLEKGYGPTYTAIRLARDVAARMQSSAEPPPGEPGDLHWVEDLASFVLTTAAQSKRVWWWVFDGFADPDLDPSSRRLIEKLADRVSAGSEANVGRVALLDYDDAIPGILRAKIQTEPLGPPASIGEVDVTAYFKTLFDSLGIPPQQVSAAVHDALADLPTDETRLPELAARLEEVTRVFRERT</sequence>
<dbReference type="Proteomes" id="UP001149140">
    <property type="component" value="Unassembled WGS sequence"/>
</dbReference>
<proteinExistence type="predicted"/>
<comment type="caution">
    <text evidence="1">The sequence shown here is derived from an EMBL/GenBank/DDBJ whole genome shotgun (WGS) entry which is preliminary data.</text>
</comment>
<dbReference type="AlphaFoldDB" id="A0A9X3S1N3"/>
<protein>
    <submittedName>
        <fullName evidence="1">Uncharacterized protein</fullName>
    </submittedName>
</protein>
<accession>A0A9X3S1N3</accession>
<keyword evidence="2" id="KW-1185">Reference proteome</keyword>
<evidence type="ECO:0000313" key="1">
    <source>
        <dbReference type="EMBL" id="MDA0161312.1"/>
    </source>
</evidence>
<organism evidence="1 2">
    <name type="scientific">Solirubrobacter ginsenosidimutans</name>
    <dbReference type="NCBI Taxonomy" id="490573"/>
    <lineage>
        <taxon>Bacteria</taxon>
        <taxon>Bacillati</taxon>
        <taxon>Actinomycetota</taxon>
        <taxon>Thermoleophilia</taxon>
        <taxon>Solirubrobacterales</taxon>
        <taxon>Solirubrobacteraceae</taxon>
        <taxon>Solirubrobacter</taxon>
    </lineage>
</organism>
<gene>
    <name evidence="1" type="ORF">OM076_13625</name>
</gene>
<evidence type="ECO:0000313" key="2">
    <source>
        <dbReference type="Proteomes" id="UP001149140"/>
    </source>
</evidence>